<dbReference type="Gene3D" id="2.20.110.10">
    <property type="entry name" value="Histone H3 K4-specific methyltransferase SET7/9 N-terminal domain"/>
    <property type="match status" value="1"/>
</dbReference>
<dbReference type="Gene3D" id="3.90.930.1">
    <property type="match status" value="3"/>
</dbReference>
<dbReference type="RefSeq" id="WP_308356109.1">
    <property type="nucleotide sequence ID" value="NZ_CP129970.2"/>
</dbReference>
<dbReference type="PANTHER" id="PTHR33706:SF1">
    <property type="entry name" value="TPR REPEAT PROTEIN"/>
    <property type="match status" value="1"/>
</dbReference>
<protein>
    <submittedName>
        <fullName evidence="1">Membrane-binding protein</fullName>
    </submittedName>
</protein>
<organism evidence="1 2">
    <name type="scientific">Marivirga arenosa</name>
    <dbReference type="NCBI Taxonomy" id="3059076"/>
    <lineage>
        <taxon>Bacteria</taxon>
        <taxon>Pseudomonadati</taxon>
        <taxon>Bacteroidota</taxon>
        <taxon>Cytophagia</taxon>
        <taxon>Cytophagales</taxon>
        <taxon>Marivirgaceae</taxon>
        <taxon>Marivirga</taxon>
    </lineage>
</organism>
<keyword evidence="2" id="KW-1185">Reference proteome</keyword>
<gene>
    <name evidence="1" type="ORF">QYS48_25095</name>
</gene>
<evidence type="ECO:0000313" key="2">
    <source>
        <dbReference type="Proteomes" id="UP001244443"/>
    </source>
</evidence>
<dbReference type="EMBL" id="CP129970">
    <property type="protein sequence ID" value="WKK85223.2"/>
    <property type="molecule type" value="Genomic_DNA"/>
</dbReference>
<dbReference type="PANTHER" id="PTHR33706">
    <property type="entry name" value="MORN VARIANT REPEAT PROTEIN"/>
    <property type="match status" value="1"/>
</dbReference>
<name>A0AA49JI27_9BACT</name>
<dbReference type="SUPFAM" id="SSF82185">
    <property type="entry name" value="Histone H3 K4-specific methyltransferase SET7/9 N-terminal domain"/>
    <property type="match status" value="2"/>
</dbReference>
<dbReference type="AlphaFoldDB" id="A0AA49JI27"/>
<accession>A0AA49JI27</accession>
<dbReference type="Pfam" id="PF07661">
    <property type="entry name" value="MORN_2"/>
    <property type="match status" value="11"/>
</dbReference>
<dbReference type="InterPro" id="IPR011652">
    <property type="entry name" value="MORN_2"/>
</dbReference>
<proteinExistence type="predicted"/>
<reference evidence="1" key="1">
    <citation type="submission" date="2023-08" db="EMBL/GenBank/DDBJ databases">
        <title>Comparative genomics and taxonomic characterization of three novel marine species of genus Marivirga.</title>
        <authorList>
            <person name="Muhammad N."/>
            <person name="Kim S.-G."/>
        </authorList>
    </citation>
    <scope>NUCLEOTIDE SEQUENCE [LARGE SCALE GENOMIC DNA]</scope>
    <source>
        <strain evidence="1">ABR2-2</strain>
    </source>
</reference>
<sequence length="612" mass="71044">MKFALSIILSIIPILLYSQSKEVKVYYDDERNMLKERYFVKDLDPSVLYGTYESYYISGELKSKGQYVDNETYGQWKYYYESGSLKMQGQLKDNSNHGLWSYYFENGKLRMQGKIFDGKREGNWKYYYETGILKSEGEYENDLKSGLWSYYSENGELKAKAIYKKGDGIYKEFYPNGSLKSEGFIKDEKSDSLWKNYYESGSIKSKGNYKEGAKQGKWTYYYENGSLSGEGEYIDNLSHGKWVYYHPNGQISAEGAEREGKKEGYWKLYFEDGGLKGEGVYDAGSGEYKEFYESGKLKLKGSVVDGKSEGTWEYYYETGEKEGEAEFSEGKGEYTGYYLNGDVKMKGEINDGIKVGTWELYDNKGEIAGYYKPIYEDYEPLLRTAKKDNDSTESNPQYNKPEYRYKSKGSSYFKSRNNDFPTLILQVNPFNMLFGDLQVAIEHNIQQRIGYELLYHTFRNPFFANSLNLRAGDNFFEGFGFSFRQRFYHKDSKFGMPYFGHSISYTNVNRFKFYENSDDQNEVLSAEMNAQGIRYGLLVGSRILQNLNDNGFTFDINLGINFNYYFFGDIKNEGQQTAIFADITDQPFRVQPIVGISFGYVFKLKNVKTLNP</sequence>
<evidence type="ECO:0000313" key="1">
    <source>
        <dbReference type="EMBL" id="WKK85223.2"/>
    </source>
</evidence>
<dbReference type="Proteomes" id="UP001244443">
    <property type="component" value="Chromosome"/>
</dbReference>